<evidence type="ECO:0000313" key="2">
    <source>
        <dbReference type="EMBL" id="CAC5339756.1"/>
    </source>
</evidence>
<proteinExistence type="predicted"/>
<evidence type="ECO:0000256" key="1">
    <source>
        <dbReference type="SAM" id="Phobius"/>
    </source>
</evidence>
<feature type="transmembrane region" description="Helical" evidence="1">
    <location>
        <begin position="83"/>
        <end position="103"/>
    </location>
</feature>
<protein>
    <submittedName>
        <fullName evidence="2">Uncharacterized protein</fullName>
    </submittedName>
</protein>
<gene>
    <name evidence="2" type="ORF">PLAN_MP30032</name>
</gene>
<evidence type="ECO:0000313" key="3">
    <source>
        <dbReference type="Proteomes" id="UP000196521"/>
    </source>
</evidence>
<name>A0A6J7ZE13_PLARU</name>
<organism evidence="2 3">
    <name type="scientific">Planktothrix rubescens CCAP 1459/22</name>
    <dbReference type="NCBI Taxonomy" id="329571"/>
    <lineage>
        <taxon>Bacteria</taxon>
        <taxon>Bacillati</taxon>
        <taxon>Cyanobacteriota</taxon>
        <taxon>Cyanophyceae</taxon>
        <taxon>Oscillatoriophycideae</taxon>
        <taxon>Oscillatoriales</taxon>
        <taxon>Microcoleaceae</taxon>
        <taxon>Planktothrix</taxon>
    </lineage>
</organism>
<dbReference type="AlphaFoldDB" id="A0A6J7ZE13"/>
<comment type="caution">
    <text evidence="2">The sequence shown here is derived from an EMBL/GenBank/DDBJ whole genome shotgun (WGS) entry which is preliminary data.</text>
</comment>
<keyword evidence="1" id="KW-0472">Membrane</keyword>
<dbReference type="EMBL" id="CZCZ02000002">
    <property type="protein sequence ID" value="CAC5339756.1"/>
    <property type="molecule type" value="Genomic_DNA"/>
</dbReference>
<keyword evidence="1" id="KW-0812">Transmembrane</keyword>
<accession>A0A6J7ZE13</accession>
<reference evidence="2" key="1">
    <citation type="submission" date="2020-05" db="EMBL/GenBank/DDBJ databases">
        <authorList>
            <consortium name="Genoscope - CEA"/>
            <person name="William W."/>
        </authorList>
    </citation>
    <scope>NUCLEOTIDE SEQUENCE [LARGE SCALE GENOMIC DNA]</scope>
    <source>
        <strain evidence="2">PCC 7821</strain>
    </source>
</reference>
<keyword evidence="1" id="KW-1133">Transmembrane helix</keyword>
<sequence>MSFKMSKILAATTISAIIGGCLGLFSVTPVSQNVYESVPGVGINRQCGDSSLCNAQRSRELASGSDFAITSTVDNDATAQKRMTSGLIGAVLGGGLVFVIMMVSNHNKN</sequence>
<dbReference type="PROSITE" id="PS51257">
    <property type="entry name" value="PROKAR_LIPOPROTEIN"/>
    <property type="match status" value="1"/>
</dbReference>
<keyword evidence="3" id="KW-1185">Reference proteome</keyword>
<dbReference type="Proteomes" id="UP000196521">
    <property type="component" value="Unassembled WGS sequence"/>
</dbReference>